<reference evidence="2" key="1">
    <citation type="submission" date="2021-06" db="EMBL/GenBank/DDBJ databases">
        <authorList>
            <person name="Kallberg Y."/>
            <person name="Tangrot J."/>
            <person name="Rosling A."/>
        </authorList>
    </citation>
    <scope>NUCLEOTIDE SEQUENCE</scope>
    <source>
        <strain evidence="2">CL551</strain>
    </source>
</reference>
<evidence type="ECO:0000313" key="2">
    <source>
        <dbReference type="EMBL" id="CAG8594325.1"/>
    </source>
</evidence>
<feature type="region of interest" description="Disordered" evidence="1">
    <location>
        <begin position="304"/>
        <end position="326"/>
    </location>
</feature>
<name>A0A9N9CBK2_9GLOM</name>
<feature type="compositionally biased region" description="Polar residues" evidence="1">
    <location>
        <begin position="317"/>
        <end position="326"/>
    </location>
</feature>
<organism evidence="2 3">
    <name type="scientific">Acaulospora morrowiae</name>
    <dbReference type="NCBI Taxonomy" id="94023"/>
    <lineage>
        <taxon>Eukaryota</taxon>
        <taxon>Fungi</taxon>
        <taxon>Fungi incertae sedis</taxon>
        <taxon>Mucoromycota</taxon>
        <taxon>Glomeromycotina</taxon>
        <taxon>Glomeromycetes</taxon>
        <taxon>Diversisporales</taxon>
        <taxon>Acaulosporaceae</taxon>
        <taxon>Acaulospora</taxon>
    </lineage>
</organism>
<proteinExistence type="predicted"/>
<sequence length="326" mass="35225">AAPIQIDSSVLTVPKDKLDAAFKSSTSPADKFEDDAWVSSDKTPVLLPKPTVKPHSQMTLMTFQSSQMTLQPSINTQTPSFPPAPLAATVVPLNNILHQPLIPMKNEISSQFSTPPITNINNLRNNNQDLMGNLPVNSYPPGNNWNNSGIVHTPLPVDTRSGYITSGVTNQFNANFNTENQIQQTSFNAPPPPPTTAQSSACDPKVVFAAMKTGQIGPNMIPNATDDKYSAFKQVDLQSPSVFNGPTPNQLNGYNLGQNPVGLNTPTWNQTATSGFSGMGVPQQNLSYPPLANPNVNFGLNGQQPPNQQGFNNTPGYNNLHQNHKW</sequence>
<evidence type="ECO:0000256" key="1">
    <source>
        <dbReference type="SAM" id="MobiDB-lite"/>
    </source>
</evidence>
<keyword evidence="3" id="KW-1185">Reference proteome</keyword>
<accession>A0A9N9CBK2</accession>
<comment type="caution">
    <text evidence="2">The sequence shown here is derived from an EMBL/GenBank/DDBJ whole genome shotgun (WGS) entry which is preliminary data.</text>
</comment>
<dbReference type="EMBL" id="CAJVPV010005652">
    <property type="protein sequence ID" value="CAG8594325.1"/>
    <property type="molecule type" value="Genomic_DNA"/>
</dbReference>
<evidence type="ECO:0000313" key="3">
    <source>
        <dbReference type="Proteomes" id="UP000789342"/>
    </source>
</evidence>
<gene>
    <name evidence="2" type="ORF">AMORRO_LOCUS7491</name>
</gene>
<dbReference type="Proteomes" id="UP000789342">
    <property type="component" value="Unassembled WGS sequence"/>
</dbReference>
<feature type="compositionally biased region" description="Low complexity" evidence="1">
    <location>
        <begin position="304"/>
        <end position="316"/>
    </location>
</feature>
<protein>
    <submittedName>
        <fullName evidence="2">6105_t:CDS:1</fullName>
    </submittedName>
</protein>
<dbReference type="AlphaFoldDB" id="A0A9N9CBK2"/>
<feature type="non-terminal residue" evidence="2">
    <location>
        <position position="326"/>
    </location>
</feature>